<name>A0A0F9JUY1_9ZZZZ</name>
<gene>
    <name evidence="1" type="ORF">LCGC14_1713760</name>
</gene>
<organism evidence="1">
    <name type="scientific">marine sediment metagenome</name>
    <dbReference type="NCBI Taxonomy" id="412755"/>
    <lineage>
        <taxon>unclassified sequences</taxon>
        <taxon>metagenomes</taxon>
        <taxon>ecological metagenomes</taxon>
    </lineage>
</organism>
<accession>A0A0F9JUY1</accession>
<protein>
    <submittedName>
        <fullName evidence="1">Uncharacterized protein</fullName>
    </submittedName>
</protein>
<sequence>MNYPIDNMARVAQVIERKEKLRLVCASLEKFKLLKADIWYGIGDNSIGMQKVNDWLSVVK</sequence>
<proteinExistence type="predicted"/>
<evidence type="ECO:0000313" key="1">
    <source>
        <dbReference type="EMBL" id="KKM13678.1"/>
    </source>
</evidence>
<dbReference type="AlphaFoldDB" id="A0A0F9JUY1"/>
<comment type="caution">
    <text evidence="1">The sequence shown here is derived from an EMBL/GenBank/DDBJ whole genome shotgun (WGS) entry which is preliminary data.</text>
</comment>
<reference evidence="1" key="1">
    <citation type="journal article" date="2015" name="Nature">
        <title>Complex archaea that bridge the gap between prokaryotes and eukaryotes.</title>
        <authorList>
            <person name="Spang A."/>
            <person name="Saw J.H."/>
            <person name="Jorgensen S.L."/>
            <person name="Zaremba-Niedzwiedzka K."/>
            <person name="Martijn J."/>
            <person name="Lind A.E."/>
            <person name="van Eijk R."/>
            <person name="Schleper C."/>
            <person name="Guy L."/>
            <person name="Ettema T.J."/>
        </authorList>
    </citation>
    <scope>NUCLEOTIDE SEQUENCE</scope>
</reference>
<dbReference type="EMBL" id="LAZR01015327">
    <property type="protein sequence ID" value="KKM13678.1"/>
    <property type="molecule type" value="Genomic_DNA"/>
</dbReference>